<keyword evidence="2" id="KW-1185">Reference proteome</keyword>
<accession>A0AAD5K535</accession>
<gene>
    <name evidence="1" type="ORF">BDA99DRAFT_539973</name>
</gene>
<proteinExistence type="predicted"/>
<reference evidence="1" key="1">
    <citation type="journal article" date="2022" name="IScience">
        <title>Evolution of zygomycete secretomes and the origins of terrestrial fungal ecologies.</title>
        <authorList>
            <person name="Chang Y."/>
            <person name="Wang Y."/>
            <person name="Mondo S."/>
            <person name="Ahrendt S."/>
            <person name="Andreopoulos W."/>
            <person name="Barry K."/>
            <person name="Beard J."/>
            <person name="Benny G.L."/>
            <person name="Blankenship S."/>
            <person name="Bonito G."/>
            <person name="Cuomo C."/>
            <person name="Desiro A."/>
            <person name="Gervers K.A."/>
            <person name="Hundley H."/>
            <person name="Kuo A."/>
            <person name="LaButti K."/>
            <person name="Lang B.F."/>
            <person name="Lipzen A."/>
            <person name="O'Donnell K."/>
            <person name="Pangilinan J."/>
            <person name="Reynolds N."/>
            <person name="Sandor L."/>
            <person name="Smith M.E."/>
            <person name="Tsang A."/>
            <person name="Grigoriev I.V."/>
            <person name="Stajich J.E."/>
            <person name="Spatafora J.W."/>
        </authorList>
    </citation>
    <scope>NUCLEOTIDE SEQUENCE</scope>
    <source>
        <strain evidence="1">RSA 2281</strain>
    </source>
</reference>
<evidence type="ECO:0000313" key="2">
    <source>
        <dbReference type="Proteomes" id="UP001209540"/>
    </source>
</evidence>
<comment type="caution">
    <text evidence="1">The sequence shown here is derived from an EMBL/GenBank/DDBJ whole genome shotgun (WGS) entry which is preliminary data.</text>
</comment>
<evidence type="ECO:0000313" key="1">
    <source>
        <dbReference type="EMBL" id="KAI9255054.1"/>
    </source>
</evidence>
<dbReference type="AlphaFoldDB" id="A0AAD5K535"/>
<name>A0AAD5K535_9FUNG</name>
<dbReference type="Proteomes" id="UP001209540">
    <property type="component" value="Unassembled WGS sequence"/>
</dbReference>
<dbReference type="SUPFAM" id="SSF52047">
    <property type="entry name" value="RNI-like"/>
    <property type="match status" value="1"/>
</dbReference>
<organism evidence="1 2">
    <name type="scientific">Phascolomyces articulosus</name>
    <dbReference type="NCBI Taxonomy" id="60185"/>
    <lineage>
        <taxon>Eukaryota</taxon>
        <taxon>Fungi</taxon>
        <taxon>Fungi incertae sedis</taxon>
        <taxon>Mucoromycota</taxon>
        <taxon>Mucoromycotina</taxon>
        <taxon>Mucoromycetes</taxon>
        <taxon>Mucorales</taxon>
        <taxon>Lichtheimiaceae</taxon>
        <taxon>Phascolomyces</taxon>
    </lineage>
</organism>
<dbReference type="EMBL" id="JAIXMP010000023">
    <property type="protein sequence ID" value="KAI9255054.1"/>
    <property type="molecule type" value="Genomic_DNA"/>
</dbReference>
<protein>
    <submittedName>
        <fullName evidence="1">Uncharacterized protein</fullName>
    </submittedName>
</protein>
<reference evidence="1" key="2">
    <citation type="submission" date="2023-02" db="EMBL/GenBank/DDBJ databases">
        <authorList>
            <consortium name="DOE Joint Genome Institute"/>
            <person name="Mondo S.J."/>
            <person name="Chang Y."/>
            <person name="Wang Y."/>
            <person name="Ahrendt S."/>
            <person name="Andreopoulos W."/>
            <person name="Barry K."/>
            <person name="Beard J."/>
            <person name="Benny G.L."/>
            <person name="Blankenship S."/>
            <person name="Bonito G."/>
            <person name="Cuomo C."/>
            <person name="Desiro A."/>
            <person name="Gervers K.A."/>
            <person name="Hundley H."/>
            <person name="Kuo A."/>
            <person name="LaButti K."/>
            <person name="Lang B.F."/>
            <person name="Lipzen A."/>
            <person name="O'Donnell K."/>
            <person name="Pangilinan J."/>
            <person name="Reynolds N."/>
            <person name="Sandor L."/>
            <person name="Smith M.W."/>
            <person name="Tsang A."/>
            <person name="Grigoriev I.V."/>
            <person name="Stajich J.E."/>
            <person name="Spatafora J.W."/>
        </authorList>
    </citation>
    <scope>NUCLEOTIDE SEQUENCE</scope>
    <source>
        <strain evidence="1">RSA 2281</strain>
    </source>
</reference>
<sequence length="352" mass="39522">MNGQYNKAYTDAQNLIKIASASLRVPARLHISFKIVAEAGFELSRCMTRYNIGDADNSVALMCSLSFLRDHFNKNLKITSSTAESATQFRILKSLQTCHFDNIQSLSVIFTLVIKYFFLFMMAPQNGVQNKDEQYAIDISKALHLIRNNLNCLDITFWDCIDSSIVTIAIILERCRNLTDLGHNKMSTKLSIFTGNIDELDNHNKFRIYQSIRDSVTLKDLELRGLYNTDKLADILLETPPLKRLSITGGFGYGYYAINQGFNSLSLESLYLGGHCEVLDATLKIVTGIKTLKKITFATLFKDSTNGMADFSSKIGYQLTNTSLISIACIKDNVFTVLGEQGKNYLLLLQKS</sequence>